<organism evidence="1 2">
    <name type="scientific">Paenimyroides baculatum</name>
    <dbReference type="NCBI Taxonomy" id="2608000"/>
    <lineage>
        <taxon>Bacteria</taxon>
        <taxon>Pseudomonadati</taxon>
        <taxon>Bacteroidota</taxon>
        <taxon>Flavobacteriia</taxon>
        <taxon>Flavobacteriales</taxon>
        <taxon>Flavobacteriaceae</taxon>
        <taxon>Paenimyroides</taxon>
    </lineage>
</organism>
<protein>
    <submittedName>
        <fullName evidence="1">Uncharacterized protein</fullName>
    </submittedName>
</protein>
<proteinExistence type="predicted"/>
<dbReference type="Proteomes" id="UP000325141">
    <property type="component" value="Unassembled WGS sequence"/>
</dbReference>
<comment type="caution">
    <text evidence="1">The sequence shown here is derived from an EMBL/GenBank/DDBJ whole genome shotgun (WGS) entry which is preliminary data.</text>
</comment>
<dbReference type="RefSeq" id="WP_150012264.1">
    <property type="nucleotide sequence ID" value="NZ_VWSG01000005.1"/>
</dbReference>
<dbReference type="EMBL" id="VWSG01000005">
    <property type="protein sequence ID" value="KAA5535369.1"/>
    <property type="molecule type" value="Genomic_DNA"/>
</dbReference>
<evidence type="ECO:0000313" key="1">
    <source>
        <dbReference type="EMBL" id="KAA5535369.1"/>
    </source>
</evidence>
<sequence>MIKILLLLIGYPYKDVDSFVWQNNKMYRSLVLNKILKQKKEIGFSKKELENKYGPANTIYNSGAWSYDVPKLWLRKKKCVLNFYFDLEDKVFQIRRKYRVRY</sequence>
<dbReference type="AlphaFoldDB" id="A0A5M6CQF7"/>
<name>A0A5M6CQF7_9FLAO</name>
<evidence type="ECO:0000313" key="2">
    <source>
        <dbReference type="Proteomes" id="UP000325141"/>
    </source>
</evidence>
<accession>A0A5M6CQF7</accession>
<reference evidence="1 2" key="1">
    <citation type="submission" date="2019-09" db="EMBL/GenBank/DDBJ databases">
        <title>Genome sequence and assembly of Flavobacterium sp.</title>
        <authorList>
            <person name="Chhetri G."/>
        </authorList>
    </citation>
    <scope>NUCLEOTIDE SEQUENCE [LARGE SCALE GENOMIC DNA]</scope>
    <source>
        <strain evidence="1 2">SNL9</strain>
    </source>
</reference>
<gene>
    <name evidence="1" type="ORF">F0460_08625</name>
</gene>
<keyword evidence="2" id="KW-1185">Reference proteome</keyword>